<keyword evidence="3" id="KW-1185">Reference proteome</keyword>
<feature type="chain" id="PRO_5028006805" description="DUF4136 domain-containing protein" evidence="1">
    <location>
        <begin position="20"/>
        <end position="168"/>
    </location>
</feature>
<evidence type="ECO:0000313" key="2">
    <source>
        <dbReference type="EMBL" id="BCJ90097.1"/>
    </source>
</evidence>
<protein>
    <recommendedName>
        <fullName evidence="4">DUF4136 domain-containing protein</fullName>
    </recommendedName>
</protein>
<evidence type="ECO:0000313" key="3">
    <source>
        <dbReference type="Proteomes" id="UP000515317"/>
    </source>
</evidence>
<proteinExistence type="predicted"/>
<reference evidence="2 3" key="1">
    <citation type="submission" date="2020-08" db="EMBL/GenBank/DDBJ databases">
        <title>Genome sequence of Rhizobiales bacterium strain IZ6.</title>
        <authorList>
            <person name="Nakai R."/>
            <person name="Naganuma T."/>
        </authorList>
    </citation>
    <scope>NUCLEOTIDE SEQUENCE [LARGE SCALE GENOMIC DNA]</scope>
    <source>
        <strain evidence="2 3">IZ6</strain>
    </source>
</reference>
<gene>
    <name evidence="2" type="ORF">IZ6_08320</name>
</gene>
<dbReference type="EMBL" id="AP023361">
    <property type="protein sequence ID" value="BCJ90097.1"/>
    <property type="molecule type" value="Genomic_DNA"/>
</dbReference>
<dbReference type="RefSeq" id="WP_222876751.1">
    <property type="nucleotide sequence ID" value="NZ_AP023361.1"/>
</dbReference>
<keyword evidence="1" id="KW-0732">Signal</keyword>
<accession>A0A6S6QQ59</accession>
<feature type="signal peptide" evidence="1">
    <location>
        <begin position="1"/>
        <end position="19"/>
    </location>
</feature>
<sequence>MRTPFLAAAFLMASVFAAAADVRVRVDSDVHGADSIARYIERLGTEYLAPNQKLDITILDYKRSRGGFGGGFSDPFTRPYGFYRGYGYGPRYGWRDPFYGFGGYDRGRPGHLTVQYLLRERGKVIASNIETITSWNDSFGYGGGVSNDRSEVRRWFRKRFRAGERGDS</sequence>
<dbReference type="AlphaFoldDB" id="A0A6S6QQ59"/>
<evidence type="ECO:0008006" key="4">
    <source>
        <dbReference type="Google" id="ProtNLM"/>
    </source>
</evidence>
<organism evidence="2 3">
    <name type="scientific">Terrihabitans soli</name>
    <dbReference type="NCBI Taxonomy" id="708113"/>
    <lineage>
        <taxon>Bacteria</taxon>
        <taxon>Pseudomonadati</taxon>
        <taxon>Pseudomonadota</taxon>
        <taxon>Alphaproteobacteria</taxon>
        <taxon>Hyphomicrobiales</taxon>
        <taxon>Terrihabitans</taxon>
    </lineage>
</organism>
<evidence type="ECO:0000256" key="1">
    <source>
        <dbReference type="SAM" id="SignalP"/>
    </source>
</evidence>
<dbReference type="Proteomes" id="UP000515317">
    <property type="component" value="Chromosome"/>
</dbReference>
<dbReference type="KEGG" id="tso:IZ6_08320"/>
<name>A0A6S6QQ59_9HYPH</name>